<dbReference type="EMBL" id="MPUH01000736">
    <property type="protein sequence ID" value="OMJ74680.1"/>
    <property type="molecule type" value="Genomic_DNA"/>
</dbReference>
<evidence type="ECO:0000313" key="2">
    <source>
        <dbReference type="Proteomes" id="UP000187209"/>
    </source>
</evidence>
<comment type="caution">
    <text evidence="1">The sequence shown here is derived from an EMBL/GenBank/DDBJ whole genome shotgun (WGS) entry which is preliminary data.</text>
</comment>
<gene>
    <name evidence="1" type="ORF">SteCoe_26359</name>
</gene>
<evidence type="ECO:0000313" key="1">
    <source>
        <dbReference type="EMBL" id="OMJ74680.1"/>
    </source>
</evidence>
<organism evidence="1 2">
    <name type="scientific">Stentor coeruleus</name>
    <dbReference type="NCBI Taxonomy" id="5963"/>
    <lineage>
        <taxon>Eukaryota</taxon>
        <taxon>Sar</taxon>
        <taxon>Alveolata</taxon>
        <taxon>Ciliophora</taxon>
        <taxon>Postciliodesmatophora</taxon>
        <taxon>Heterotrichea</taxon>
        <taxon>Heterotrichida</taxon>
        <taxon>Stentoridae</taxon>
        <taxon>Stentor</taxon>
    </lineage>
</organism>
<proteinExistence type="predicted"/>
<dbReference type="AlphaFoldDB" id="A0A1R2BD74"/>
<reference evidence="1 2" key="1">
    <citation type="submission" date="2016-11" db="EMBL/GenBank/DDBJ databases">
        <title>The macronuclear genome of Stentor coeruleus: a giant cell with tiny introns.</title>
        <authorList>
            <person name="Slabodnick M."/>
            <person name="Ruby J.G."/>
            <person name="Reiff S.B."/>
            <person name="Swart E.C."/>
            <person name="Gosai S."/>
            <person name="Prabakaran S."/>
            <person name="Witkowska E."/>
            <person name="Larue G.E."/>
            <person name="Fisher S."/>
            <person name="Freeman R.M."/>
            <person name="Gunawardena J."/>
            <person name="Chu W."/>
            <person name="Stover N.A."/>
            <person name="Gregory B.D."/>
            <person name="Nowacki M."/>
            <person name="Derisi J."/>
            <person name="Roy S.W."/>
            <person name="Marshall W.F."/>
            <person name="Sood P."/>
        </authorList>
    </citation>
    <scope>NUCLEOTIDE SEQUENCE [LARGE SCALE GENOMIC DNA]</scope>
    <source>
        <strain evidence="1">WM001</strain>
    </source>
</reference>
<dbReference type="OrthoDB" id="304155at2759"/>
<dbReference type="Proteomes" id="UP000187209">
    <property type="component" value="Unassembled WGS sequence"/>
</dbReference>
<protein>
    <submittedName>
        <fullName evidence="1">Uncharacterized protein</fullName>
    </submittedName>
</protein>
<name>A0A1R2BD74_9CILI</name>
<keyword evidence="2" id="KW-1185">Reference proteome</keyword>
<accession>A0A1R2BD74</accession>
<sequence length="183" mass="22224">MVLIQDVYRYLLRPLERTLKTWEQGSGFKSKIGRIFRIGNIGPGVIETIAKLMNNYYMWLFYVTQRPWGPLYKRLFEFDMHPTKITYPFFTHGWILMAWFGNNFVEDIYNERMVSANPDYVQYYVRKYNRLLPHNILNWRTSAHYIEINRIYSVEMNKKANILIRQIYQDKEREKCLALNSQN</sequence>